<evidence type="ECO:0000313" key="2">
    <source>
        <dbReference type="EMBL" id="OZJ02122.1"/>
    </source>
</evidence>
<feature type="transmembrane region" description="Helical" evidence="1">
    <location>
        <begin position="161"/>
        <end position="179"/>
    </location>
</feature>
<keyword evidence="1" id="KW-1133">Transmembrane helix</keyword>
<keyword evidence="3" id="KW-1185">Reference proteome</keyword>
<evidence type="ECO:0008006" key="4">
    <source>
        <dbReference type="Google" id="ProtNLM"/>
    </source>
</evidence>
<keyword evidence="1" id="KW-0812">Transmembrane</keyword>
<comment type="caution">
    <text evidence="2">The sequence shown here is derived from an EMBL/GenBank/DDBJ whole genome shotgun (WGS) entry which is preliminary data.</text>
</comment>
<reference evidence="2 3" key="1">
    <citation type="journal article" date="2017" name="Mycologia">
        <title>Bifiguratus adelaidae, gen. et sp. nov., a new member of Mucoromycotina in endophytic and soil-dwelling habitats.</title>
        <authorList>
            <person name="Torres-Cruz T.J."/>
            <person name="Billingsley Tobias T.L."/>
            <person name="Almatruk M."/>
            <person name="Hesse C."/>
            <person name="Kuske C.R."/>
            <person name="Desiro A."/>
            <person name="Benucci G.M."/>
            <person name="Bonito G."/>
            <person name="Stajich J.E."/>
            <person name="Dunlap C."/>
            <person name="Arnold A.E."/>
            <person name="Porras-Alfaro A."/>
        </authorList>
    </citation>
    <scope>NUCLEOTIDE SEQUENCE [LARGE SCALE GENOMIC DNA]</scope>
    <source>
        <strain evidence="2 3">AZ0501</strain>
    </source>
</reference>
<proteinExistence type="predicted"/>
<dbReference type="OrthoDB" id="2278235at2759"/>
<gene>
    <name evidence="2" type="ORF">BZG36_04742</name>
</gene>
<evidence type="ECO:0000313" key="3">
    <source>
        <dbReference type="Proteomes" id="UP000242875"/>
    </source>
</evidence>
<evidence type="ECO:0000256" key="1">
    <source>
        <dbReference type="SAM" id="Phobius"/>
    </source>
</evidence>
<accession>A0A261XUV5</accession>
<sequence length="180" mass="19502">MPVQTPVGAKAHLNLFFPSHIMSRLILGVLCVFAVLAHVSALGIDITSPANNATIKGGDTVQINFTYPNLGDGNYSVSFYLLTQPYNTTNEQTITTDYAIPNGNSSSFQMSMNASYSWNVDKHLYGELYLTAVTMTNTTDFGVINATSDPITLWFNAGQRVGAGMITIALALVSMVYLLF</sequence>
<dbReference type="AlphaFoldDB" id="A0A261XUV5"/>
<dbReference type="EMBL" id="MVBO01000187">
    <property type="protein sequence ID" value="OZJ02122.1"/>
    <property type="molecule type" value="Genomic_DNA"/>
</dbReference>
<name>A0A261XUV5_9FUNG</name>
<dbReference type="Proteomes" id="UP000242875">
    <property type="component" value="Unassembled WGS sequence"/>
</dbReference>
<organism evidence="2 3">
    <name type="scientific">Bifiguratus adelaidae</name>
    <dbReference type="NCBI Taxonomy" id="1938954"/>
    <lineage>
        <taxon>Eukaryota</taxon>
        <taxon>Fungi</taxon>
        <taxon>Fungi incertae sedis</taxon>
        <taxon>Mucoromycota</taxon>
        <taxon>Mucoromycotina</taxon>
        <taxon>Endogonomycetes</taxon>
        <taxon>Endogonales</taxon>
        <taxon>Endogonales incertae sedis</taxon>
        <taxon>Bifiguratus</taxon>
    </lineage>
</organism>
<keyword evidence="1" id="KW-0472">Membrane</keyword>
<protein>
    <recommendedName>
        <fullName evidence="4">Translocon-associated protein subunit alpha</fullName>
    </recommendedName>
</protein>